<dbReference type="RefSeq" id="XP_056508072.1">
    <property type="nucleotide sequence ID" value="XM_056659779.1"/>
</dbReference>
<accession>A0A9W9JX34</accession>
<keyword evidence="4" id="KW-1185">Reference proteome</keyword>
<feature type="region of interest" description="Disordered" evidence="2">
    <location>
        <begin position="865"/>
        <end position="904"/>
    </location>
</feature>
<organism evidence="3 4">
    <name type="scientific">Penicillium alfredii</name>
    <dbReference type="NCBI Taxonomy" id="1506179"/>
    <lineage>
        <taxon>Eukaryota</taxon>
        <taxon>Fungi</taxon>
        <taxon>Dikarya</taxon>
        <taxon>Ascomycota</taxon>
        <taxon>Pezizomycotina</taxon>
        <taxon>Eurotiomycetes</taxon>
        <taxon>Eurotiomycetidae</taxon>
        <taxon>Eurotiales</taxon>
        <taxon>Aspergillaceae</taxon>
        <taxon>Penicillium</taxon>
    </lineage>
</organism>
<dbReference type="PANTHER" id="PTHR47934">
    <property type="entry name" value="PENTATRICOPEPTIDE REPEAT-CONTAINING PROTEIN PET309, MITOCHONDRIAL"/>
    <property type="match status" value="1"/>
</dbReference>
<feature type="compositionally biased region" description="Basic residues" evidence="2">
    <location>
        <begin position="1220"/>
        <end position="1230"/>
    </location>
</feature>
<dbReference type="GeneID" id="81398948"/>
<dbReference type="AlphaFoldDB" id="A0A9W9JX34"/>
<evidence type="ECO:0000313" key="4">
    <source>
        <dbReference type="Proteomes" id="UP001141434"/>
    </source>
</evidence>
<reference evidence="3" key="2">
    <citation type="journal article" date="2023" name="IMA Fungus">
        <title>Comparative genomic study of the Penicillium genus elucidates a diverse pangenome and 15 lateral gene transfer events.</title>
        <authorList>
            <person name="Petersen C."/>
            <person name="Sorensen T."/>
            <person name="Nielsen M.R."/>
            <person name="Sondergaard T.E."/>
            <person name="Sorensen J.L."/>
            <person name="Fitzpatrick D.A."/>
            <person name="Frisvad J.C."/>
            <person name="Nielsen K.L."/>
        </authorList>
    </citation>
    <scope>NUCLEOTIDE SEQUENCE</scope>
    <source>
        <strain evidence="3">IBT 34128</strain>
    </source>
</reference>
<dbReference type="Gene3D" id="1.25.40.10">
    <property type="entry name" value="Tetratricopeptide repeat domain"/>
    <property type="match status" value="2"/>
</dbReference>
<dbReference type="InterPro" id="IPR002885">
    <property type="entry name" value="PPR_rpt"/>
</dbReference>
<dbReference type="InterPro" id="IPR011990">
    <property type="entry name" value="TPR-like_helical_dom_sf"/>
</dbReference>
<dbReference type="GO" id="GO:0003729">
    <property type="term" value="F:mRNA binding"/>
    <property type="evidence" value="ECO:0007669"/>
    <property type="project" value="TreeGrafter"/>
</dbReference>
<name>A0A9W9JX34_9EURO</name>
<dbReference type="OrthoDB" id="1882346at2759"/>
<evidence type="ECO:0000256" key="1">
    <source>
        <dbReference type="PROSITE-ProRule" id="PRU00708"/>
    </source>
</evidence>
<feature type="compositionally biased region" description="Polar residues" evidence="2">
    <location>
        <begin position="877"/>
        <end position="896"/>
    </location>
</feature>
<comment type="caution">
    <text evidence="3">The sequence shown here is derived from an EMBL/GenBank/DDBJ whole genome shotgun (WGS) entry which is preliminary data.</text>
</comment>
<dbReference type="EMBL" id="JAPMSZ010000011">
    <property type="protein sequence ID" value="KAJ5084675.1"/>
    <property type="molecule type" value="Genomic_DNA"/>
</dbReference>
<dbReference type="GO" id="GO:0005739">
    <property type="term" value="C:mitochondrion"/>
    <property type="evidence" value="ECO:0007669"/>
    <property type="project" value="TreeGrafter"/>
</dbReference>
<feature type="region of interest" description="Disordered" evidence="2">
    <location>
        <begin position="1100"/>
        <end position="1134"/>
    </location>
</feature>
<evidence type="ECO:0000313" key="3">
    <source>
        <dbReference type="EMBL" id="KAJ5084675.1"/>
    </source>
</evidence>
<feature type="repeat" description="PPR" evidence="1">
    <location>
        <begin position="479"/>
        <end position="513"/>
    </location>
</feature>
<sequence>MLERTAGCLENAGRRILRDRNGTIRTRRCLARNFWKHNSTPADVPFWFLALLQTLRSSPVLSNSAESKATKDGATSILDFLYPRKFQQCVSLRSSFTPKRLGLRRRRRMPANLSRAYTTEATSTHQALSNNIHPQEGSHGIHETEAQVAQNILRGMLKRMKLHFDKAWLQYILAGQPPENRSDLCLYLSRSDKPVDQERVERLLEQIEYDRLSPDDFLRLTQSQLNLKRNSKAISICEKAALRGLGDSACAEAFAHYVKCNLWLYAASLWGLRSRSPGDGRPQLPVLLIGGLRSLASFLLEDLFNPARPPQESSTEALLQVMRNFDELGFLRPYHHFNLINAFISVGQRSALVRAIVFYRNFRQTLPDEKPPARLVDRLLESLVSCSITSGILFFLDEMALFWRRPSLEAYKLAMIAFSRAGYASEVHYMFQKLVADHGKPRSRRLVTPLLYVHARLGDVQQTMQQFRRVSEEFGLEPNLACWNIVLVAHATAGDSTGAFSVLSQIMQKGMQPDFYSFKTAMGLCAHQGDIDNIRRLLTEAQKRQVVITMPLVNAVVEGYIMDGQLKLAESFARLSADFVAKSTSRLDMWNQLALRYASRADLPGLNRVLRRIKREQLPESSTTHFATMLSRVIVGKPEKAQKTLAYLDGGHHFLPTPAHYGLVLYGYVKTRNRAMAQILFDEIHERFGKTGLASNLWSLRAQILRDLQIVNNPFSTREKANAANLNLTNVERFMLGSITPPGRPLLNLKAATIGRKTNQYGLPIVHYEYLIKTYGAEGAVEKARELFDAYAQSKQSTALLNSDEIEPVPIRLVTAMMDAHLNAGQYESVEECWQIAFSSAVNMARRFDLDDLFASQTPALVSSSPVKLSSEHPRTSSRPSVPANQQASDTTPNDPSQKKTSEILPSRRFLLSRPLSIYMESLARQNEISKIYHVVTKVEATGFVLSTFNRSIMVRILASSNEFPDQLEAFRVFEDHFIRNFPGWNRILRSEGLQPRGVPTSIEEMESSHVPRGTHGFLKKAGRLFWGRIRPDFMQPTYLAMVHLASTLLRIREKSIESGSMELERLHSVAGATIKTLAQMPYSPDKLQGTLLRGTQLLPDEKKFPPRQPVVREGLGRSAPSVTREHRSIKMPGRPASADLRMRLMLMQASNRRRHRKNLLDAVITPRDQSELERESCAKSARFSDSILPSILSKPIITRGSNQPLGFRTQRGQFEGLAKRRPILPRQRRHDGLGESHQSPTNETIELENQRESQ</sequence>
<dbReference type="PROSITE" id="PS51375">
    <property type="entry name" value="PPR"/>
    <property type="match status" value="1"/>
</dbReference>
<dbReference type="GO" id="GO:0006396">
    <property type="term" value="P:RNA processing"/>
    <property type="evidence" value="ECO:0007669"/>
    <property type="project" value="TreeGrafter"/>
</dbReference>
<proteinExistence type="predicted"/>
<dbReference type="GO" id="GO:0007005">
    <property type="term" value="P:mitochondrion organization"/>
    <property type="evidence" value="ECO:0007669"/>
    <property type="project" value="TreeGrafter"/>
</dbReference>
<gene>
    <name evidence="3" type="ORF">NUU61_009254</name>
</gene>
<feature type="region of interest" description="Disordered" evidence="2">
    <location>
        <begin position="1199"/>
        <end position="1255"/>
    </location>
</feature>
<dbReference type="PANTHER" id="PTHR47934:SF6">
    <property type="entry name" value="MITOCHONDRIAL GROUP I INTRON SPLICING FACTOR CCM1-RELATED"/>
    <property type="match status" value="1"/>
</dbReference>
<evidence type="ECO:0008006" key="5">
    <source>
        <dbReference type="Google" id="ProtNLM"/>
    </source>
</evidence>
<protein>
    <recommendedName>
        <fullName evidence="5">Pentacotripeptide-repeat region of PRORP domain-containing protein</fullName>
    </recommendedName>
</protein>
<evidence type="ECO:0000256" key="2">
    <source>
        <dbReference type="SAM" id="MobiDB-lite"/>
    </source>
</evidence>
<dbReference type="Proteomes" id="UP001141434">
    <property type="component" value="Unassembled WGS sequence"/>
</dbReference>
<dbReference type="InterPro" id="IPR051114">
    <property type="entry name" value="Mito_RNA_Proc_CCM1"/>
</dbReference>
<reference evidence="3" key="1">
    <citation type="submission" date="2022-11" db="EMBL/GenBank/DDBJ databases">
        <authorList>
            <person name="Petersen C."/>
        </authorList>
    </citation>
    <scope>NUCLEOTIDE SEQUENCE</scope>
    <source>
        <strain evidence="3">IBT 34128</strain>
    </source>
</reference>